<evidence type="ECO:0000313" key="2">
    <source>
        <dbReference type="EMBL" id="TVY78337.1"/>
    </source>
</evidence>
<proteinExistence type="predicted"/>
<protein>
    <recommendedName>
        <fullName evidence="4">Apple domain-containing protein</fullName>
    </recommendedName>
</protein>
<keyword evidence="1" id="KW-0732">Signal</keyword>
<feature type="chain" id="PRO_5035809123" description="Apple domain-containing protein" evidence="1">
    <location>
        <begin position="17"/>
        <end position="223"/>
    </location>
</feature>
<keyword evidence="3" id="KW-1185">Reference proteome</keyword>
<comment type="caution">
    <text evidence="2">The sequence shown here is derived from an EMBL/GenBank/DDBJ whole genome shotgun (WGS) entry which is preliminary data.</text>
</comment>
<organism evidence="2 3">
    <name type="scientific">Lachnellula suecica</name>
    <dbReference type="NCBI Taxonomy" id="602035"/>
    <lineage>
        <taxon>Eukaryota</taxon>
        <taxon>Fungi</taxon>
        <taxon>Dikarya</taxon>
        <taxon>Ascomycota</taxon>
        <taxon>Pezizomycotina</taxon>
        <taxon>Leotiomycetes</taxon>
        <taxon>Helotiales</taxon>
        <taxon>Lachnaceae</taxon>
        <taxon>Lachnellula</taxon>
    </lineage>
</organism>
<feature type="non-terminal residue" evidence="2">
    <location>
        <position position="223"/>
    </location>
</feature>
<reference evidence="2 3" key="1">
    <citation type="submission" date="2018-05" db="EMBL/GenBank/DDBJ databases">
        <title>Genome sequencing and assembly of the regulated plant pathogen Lachnellula willkommii and related sister species for the development of diagnostic species identification markers.</title>
        <authorList>
            <person name="Giroux E."/>
            <person name="Bilodeau G."/>
        </authorList>
    </citation>
    <scope>NUCLEOTIDE SEQUENCE [LARGE SCALE GENOMIC DNA]</scope>
    <source>
        <strain evidence="2 3">CBS 268.59</strain>
    </source>
</reference>
<feature type="signal peptide" evidence="1">
    <location>
        <begin position="1"/>
        <end position="16"/>
    </location>
</feature>
<dbReference type="Proteomes" id="UP000469558">
    <property type="component" value="Unassembled WGS sequence"/>
</dbReference>
<dbReference type="PANTHER" id="PTHR36578:SF2">
    <property type="entry name" value="PA14 DOMAIN-CONTAINING PROTEIN"/>
    <property type="match status" value="1"/>
</dbReference>
<evidence type="ECO:0000256" key="1">
    <source>
        <dbReference type="SAM" id="SignalP"/>
    </source>
</evidence>
<gene>
    <name evidence="2" type="ORF">LSUE1_G003964</name>
</gene>
<accession>A0A8T9C855</accession>
<sequence>MRTTFIVSAFAALAIAAPRPQDIEFDQVDAAPDAEIVSPPTDVTTDYVAVQPVAEAVAIATAAIFETTTTQKRDFLEVVDSIAKRDGDCSAEPAGTGPQVSIPADTDDAFLNHGPFHTAAVAAASPSGVPQGYSLAFQDLNGSSQTTAYLGYTTLNEYDPIQCASYCDQQAGCMAFNLYFERDPSQAPNATSCPNPSSVTNIKCVIWGVWIQPETATNVGQYQ</sequence>
<evidence type="ECO:0000313" key="3">
    <source>
        <dbReference type="Proteomes" id="UP000469558"/>
    </source>
</evidence>
<dbReference type="EMBL" id="QGMK01000790">
    <property type="protein sequence ID" value="TVY78337.1"/>
    <property type="molecule type" value="Genomic_DNA"/>
</dbReference>
<dbReference type="OrthoDB" id="271448at2759"/>
<dbReference type="AlphaFoldDB" id="A0A8T9C855"/>
<name>A0A8T9C855_9HELO</name>
<evidence type="ECO:0008006" key="4">
    <source>
        <dbReference type="Google" id="ProtNLM"/>
    </source>
</evidence>
<dbReference type="PANTHER" id="PTHR36578">
    <property type="entry name" value="CHROMOSOME 15, WHOLE GENOME SHOTGUN SEQUENCE"/>
    <property type="match status" value="1"/>
</dbReference>